<reference evidence="3" key="1">
    <citation type="submission" date="2023-07" db="EMBL/GenBank/DDBJ databases">
        <title>Description of three actinobacteria isolated from air of manufacturing shop in a pharmaceutical factory.</title>
        <authorList>
            <person name="Zhang D.-F."/>
        </authorList>
    </citation>
    <scope>NUCLEOTIDE SEQUENCE [LARGE SCALE GENOMIC DNA]</scope>
    <source>
        <strain evidence="3">CCTCC AB 2011122</strain>
    </source>
</reference>
<organism evidence="2 3">
    <name type="scientific">Agromyces indicus</name>
    <dbReference type="NCBI Taxonomy" id="758919"/>
    <lineage>
        <taxon>Bacteria</taxon>
        <taxon>Bacillati</taxon>
        <taxon>Actinomycetota</taxon>
        <taxon>Actinomycetes</taxon>
        <taxon>Micrococcales</taxon>
        <taxon>Microbacteriaceae</taxon>
        <taxon>Agromyces</taxon>
    </lineage>
</organism>
<proteinExistence type="predicted"/>
<dbReference type="InterPro" id="IPR037523">
    <property type="entry name" value="VOC_core"/>
</dbReference>
<sequence>MIESAFPIVEVPDMDAAMRFYHDALGTTVVYRYPAEGDPVFVTLQAGSAQLGLGLAEGATAGEGAGMLLWFYVDDVDETTAALARAGYPVVEQPDDTPWGERMSMVADPFGTRVRLARAIRPQPEEE</sequence>
<dbReference type="PANTHER" id="PTHR34109">
    <property type="entry name" value="BNAUNNG04460D PROTEIN-RELATED"/>
    <property type="match status" value="1"/>
</dbReference>
<protein>
    <submittedName>
        <fullName evidence="2">VOC family protein</fullName>
    </submittedName>
</protein>
<dbReference type="Proteomes" id="UP001260072">
    <property type="component" value="Unassembled WGS sequence"/>
</dbReference>
<evidence type="ECO:0000259" key="1">
    <source>
        <dbReference type="PROSITE" id="PS51819"/>
    </source>
</evidence>
<dbReference type="InterPro" id="IPR004360">
    <property type="entry name" value="Glyas_Fos-R_dOase_dom"/>
</dbReference>
<gene>
    <name evidence="2" type="ORF">RH861_02285</name>
</gene>
<feature type="domain" description="VOC" evidence="1">
    <location>
        <begin position="1"/>
        <end position="119"/>
    </location>
</feature>
<dbReference type="Gene3D" id="3.10.180.10">
    <property type="entry name" value="2,3-Dihydroxybiphenyl 1,2-Dioxygenase, domain 1"/>
    <property type="match status" value="1"/>
</dbReference>
<dbReference type="EMBL" id="JAVKGS010000001">
    <property type="protein sequence ID" value="MDR5690884.1"/>
    <property type="molecule type" value="Genomic_DNA"/>
</dbReference>
<dbReference type="PROSITE" id="PS51819">
    <property type="entry name" value="VOC"/>
    <property type="match status" value="1"/>
</dbReference>
<dbReference type="RefSeq" id="WP_310519567.1">
    <property type="nucleotide sequence ID" value="NZ_BAABBS010000004.1"/>
</dbReference>
<dbReference type="InterPro" id="IPR029068">
    <property type="entry name" value="Glyas_Bleomycin-R_OHBP_Dase"/>
</dbReference>
<evidence type="ECO:0000313" key="3">
    <source>
        <dbReference type="Proteomes" id="UP001260072"/>
    </source>
</evidence>
<accession>A0ABU1FGK0</accession>
<evidence type="ECO:0000313" key="2">
    <source>
        <dbReference type="EMBL" id="MDR5690884.1"/>
    </source>
</evidence>
<dbReference type="Pfam" id="PF00903">
    <property type="entry name" value="Glyoxalase"/>
    <property type="match status" value="1"/>
</dbReference>
<comment type="caution">
    <text evidence="2">The sequence shown here is derived from an EMBL/GenBank/DDBJ whole genome shotgun (WGS) entry which is preliminary data.</text>
</comment>
<keyword evidence="3" id="KW-1185">Reference proteome</keyword>
<dbReference type="SUPFAM" id="SSF54593">
    <property type="entry name" value="Glyoxalase/Bleomycin resistance protein/Dihydroxybiphenyl dioxygenase"/>
    <property type="match status" value="1"/>
</dbReference>
<name>A0ABU1FGK0_9MICO</name>
<dbReference type="PANTHER" id="PTHR34109:SF1">
    <property type="entry name" value="VOC DOMAIN-CONTAINING PROTEIN"/>
    <property type="match status" value="1"/>
</dbReference>